<dbReference type="Proteomes" id="UP001338125">
    <property type="component" value="Unassembled WGS sequence"/>
</dbReference>
<dbReference type="EMBL" id="JAVFKD010000012">
    <property type="protein sequence ID" value="KAK5992167.1"/>
    <property type="molecule type" value="Genomic_DNA"/>
</dbReference>
<dbReference type="Gene3D" id="3.40.50.720">
    <property type="entry name" value="NAD(P)-binding Rossmann-like Domain"/>
    <property type="match status" value="1"/>
</dbReference>
<comment type="caution">
    <text evidence="3">The sequence shown here is derived from an EMBL/GenBank/DDBJ whole genome shotgun (WGS) entry which is preliminary data.</text>
</comment>
<proteinExistence type="inferred from homology"/>
<dbReference type="Pfam" id="PF13561">
    <property type="entry name" value="adh_short_C2"/>
    <property type="match status" value="1"/>
</dbReference>
<dbReference type="PRINTS" id="PR00081">
    <property type="entry name" value="GDHRDH"/>
</dbReference>
<dbReference type="PANTHER" id="PTHR42760:SF115">
    <property type="entry name" value="3-OXOACYL-[ACYL-CARRIER-PROTEIN] REDUCTASE FABG"/>
    <property type="match status" value="1"/>
</dbReference>
<comment type="similarity">
    <text evidence="1">Belongs to the short-chain dehydrogenases/reductases (SDR) family.</text>
</comment>
<protein>
    <submittedName>
        <fullName evidence="3">Mannitol 2-dehydrogenase</fullName>
    </submittedName>
</protein>
<keyword evidence="2" id="KW-0560">Oxidoreductase</keyword>
<dbReference type="InterPro" id="IPR002347">
    <property type="entry name" value="SDR_fam"/>
</dbReference>
<reference evidence="3 4" key="1">
    <citation type="submission" date="2024-01" db="EMBL/GenBank/DDBJ databases">
        <title>Complete genome of Cladobotryum mycophilum ATHUM6906.</title>
        <authorList>
            <person name="Christinaki A.C."/>
            <person name="Myridakis A.I."/>
            <person name="Kouvelis V.N."/>
        </authorList>
    </citation>
    <scope>NUCLEOTIDE SEQUENCE [LARGE SCALE GENOMIC DNA]</scope>
    <source>
        <strain evidence="3 4">ATHUM6906</strain>
    </source>
</reference>
<evidence type="ECO:0000313" key="4">
    <source>
        <dbReference type="Proteomes" id="UP001338125"/>
    </source>
</evidence>
<dbReference type="PANTHER" id="PTHR42760">
    <property type="entry name" value="SHORT-CHAIN DEHYDROGENASES/REDUCTASES FAMILY MEMBER"/>
    <property type="match status" value="1"/>
</dbReference>
<sequence length="260" mass="27408">MLSMFSLKGKVALITGASRGIGLAFAEGLAEAGADVACLDIIPPSEGFEAIPTKYGVRTKHLICDVTKEPELAKAFEEVAAHFGKLDIAIACAGIYQCVSFLETTSETLKAIYDTNLAGVFNTAKHAAKIMVKQQEQSTGPRADYSIILVASIGSHKAIIPRESSAYCSSKGGVRAMVHAIAAELGKYGIRVNSISPGVVSSDMSRVLPESLTELWVADTLLGRIAQPEDLKGPCVFLASEASRYVTGEDLLVDGGSARV</sequence>
<organism evidence="3 4">
    <name type="scientific">Cladobotryum mycophilum</name>
    <dbReference type="NCBI Taxonomy" id="491253"/>
    <lineage>
        <taxon>Eukaryota</taxon>
        <taxon>Fungi</taxon>
        <taxon>Dikarya</taxon>
        <taxon>Ascomycota</taxon>
        <taxon>Pezizomycotina</taxon>
        <taxon>Sordariomycetes</taxon>
        <taxon>Hypocreomycetidae</taxon>
        <taxon>Hypocreales</taxon>
        <taxon>Hypocreaceae</taxon>
        <taxon>Cladobotryum</taxon>
    </lineage>
</organism>
<evidence type="ECO:0000256" key="1">
    <source>
        <dbReference type="ARBA" id="ARBA00006484"/>
    </source>
</evidence>
<name>A0ABR0SJ55_9HYPO</name>
<gene>
    <name evidence="3" type="ORF">PT974_05567</name>
</gene>
<dbReference type="InterPro" id="IPR036291">
    <property type="entry name" value="NAD(P)-bd_dom_sf"/>
</dbReference>
<evidence type="ECO:0000256" key="2">
    <source>
        <dbReference type="ARBA" id="ARBA00023002"/>
    </source>
</evidence>
<accession>A0ABR0SJ55</accession>
<evidence type="ECO:0000313" key="3">
    <source>
        <dbReference type="EMBL" id="KAK5992167.1"/>
    </source>
</evidence>
<keyword evidence="4" id="KW-1185">Reference proteome</keyword>
<dbReference type="SUPFAM" id="SSF51735">
    <property type="entry name" value="NAD(P)-binding Rossmann-fold domains"/>
    <property type="match status" value="1"/>
</dbReference>